<dbReference type="PANTHER" id="PTHR23323">
    <property type="entry name" value="VACUOLAR PROTEIN SORTING-ASSOCIATED PROTEIN"/>
    <property type="match status" value="1"/>
</dbReference>
<keyword evidence="3" id="KW-0863">Zinc-finger</keyword>
<name>A0A2N5VDC7_9BASI</name>
<protein>
    <recommendedName>
        <fullName evidence="9">RING-type domain-containing protein</fullName>
    </recommendedName>
</protein>
<dbReference type="GO" id="GO:0048284">
    <property type="term" value="P:organelle fusion"/>
    <property type="evidence" value="ECO:0007669"/>
    <property type="project" value="TreeGrafter"/>
</dbReference>
<evidence type="ECO:0000256" key="5">
    <source>
        <dbReference type="ARBA" id="ARBA00023136"/>
    </source>
</evidence>
<dbReference type="GO" id="GO:0005768">
    <property type="term" value="C:endosome"/>
    <property type="evidence" value="ECO:0007669"/>
    <property type="project" value="TreeGrafter"/>
</dbReference>
<keyword evidence="8" id="KW-1185">Reference proteome</keyword>
<feature type="compositionally biased region" description="Basic and acidic residues" evidence="6">
    <location>
        <begin position="62"/>
        <end position="72"/>
    </location>
</feature>
<comment type="caution">
    <text evidence="7">The sequence shown here is derived from an EMBL/GenBank/DDBJ whole genome shotgun (WGS) entry which is preliminary data.</text>
</comment>
<feature type="region of interest" description="Disordered" evidence="6">
    <location>
        <begin position="62"/>
        <end position="82"/>
    </location>
</feature>
<sequence length="207" mass="23839">MVIHLVPRCDAAAYVDPESKDLNQTKKALKNLEINLIQEQWAVEKARAQSAPLQMDCAQFHEQHERRTRADHPSSSANQVNSSIKPETRLLRVHQYGEADLDLINLYWKEIDKNRSKLTELVNKPQIFHLNNKCAACFSVLQLLVVNVMCHHLYHQRCLDQEWCVKCSEEHKANEGPCSNKPDLSKKIHLVLGQSNLVIYQNLVLKI</sequence>
<evidence type="ECO:0000256" key="3">
    <source>
        <dbReference type="ARBA" id="ARBA00022771"/>
    </source>
</evidence>
<keyword evidence="4" id="KW-0862">Zinc</keyword>
<dbReference type="GO" id="GO:0030674">
    <property type="term" value="F:protein-macromolecule adaptor activity"/>
    <property type="evidence" value="ECO:0007669"/>
    <property type="project" value="TreeGrafter"/>
</dbReference>
<dbReference type="PANTHER" id="PTHR23323:SF24">
    <property type="entry name" value="VACUOLAR PROTEIN SORTING-ASSOCIATED PROTEIN 11 HOMOLOG"/>
    <property type="match status" value="1"/>
</dbReference>
<evidence type="ECO:0000256" key="1">
    <source>
        <dbReference type="ARBA" id="ARBA00004370"/>
    </source>
</evidence>
<dbReference type="GO" id="GO:0030897">
    <property type="term" value="C:HOPS complex"/>
    <property type="evidence" value="ECO:0007669"/>
    <property type="project" value="TreeGrafter"/>
</dbReference>
<organism evidence="7 8">
    <name type="scientific">Puccinia coronata f. sp. avenae</name>
    <dbReference type="NCBI Taxonomy" id="200324"/>
    <lineage>
        <taxon>Eukaryota</taxon>
        <taxon>Fungi</taxon>
        <taxon>Dikarya</taxon>
        <taxon>Basidiomycota</taxon>
        <taxon>Pucciniomycotina</taxon>
        <taxon>Pucciniomycetes</taxon>
        <taxon>Pucciniales</taxon>
        <taxon>Pucciniaceae</taxon>
        <taxon>Puccinia</taxon>
    </lineage>
</organism>
<dbReference type="GO" id="GO:0006904">
    <property type="term" value="P:vesicle docking involved in exocytosis"/>
    <property type="evidence" value="ECO:0007669"/>
    <property type="project" value="TreeGrafter"/>
</dbReference>
<evidence type="ECO:0008006" key="9">
    <source>
        <dbReference type="Google" id="ProtNLM"/>
    </source>
</evidence>
<evidence type="ECO:0000256" key="4">
    <source>
        <dbReference type="ARBA" id="ARBA00022833"/>
    </source>
</evidence>
<accession>A0A2N5VDC7</accession>
<gene>
    <name evidence="7" type="ORF">PCANC_09377</name>
</gene>
<reference evidence="7 8" key="1">
    <citation type="submission" date="2017-11" db="EMBL/GenBank/DDBJ databases">
        <title>De novo assembly and phasing of dikaryotic genomes from two isolates of Puccinia coronata f. sp. avenae, the causal agent of oat crown rust.</title>
        <authorList>
            <person name="Miller M.E."/>
            <person name="Zhang Y."/>
            <person name="Omidvar V."/>
            <person name="Sperschneider J."/>
            <person name="Schwessinger B."/>
            <person name="Raley C."/>
            <person name="Palmer J.M."/>
            <person name="Garnica D."/>
            <person name="Upadhyaya N."/>
            <person name="Rathjen J."/>
            <person name="Taylor J.M."/>
            <person name="Park R.F."/>
            <person name="Dodds P.N."/>
            <person name="Hirsch C.D."/>
            <person name="Kianian S.F."/>
            <person name="Figueroa M."/>
        </authorList>
    </citation>
    <scope>NUCLEOTIDE SEQUENCE [LARGE SCALE GENOMIC DNA]</scope>
    <source>
        <strain evidence="7">12NC29</strain>
    </source>
</reference>
<keyword evidence="5" id="KW-0472">Membrane</keyword>
<feature type="compositionally biased region" description="Polar residues" evidence="6">
    <location>
        <begin position="73"/>
        <end position="82"/>
    </location>
</feature>
<dbReference type="AlphaFoldDB" id="A0A2N5VDC7"/>
<dbReference type="GO" id="GO:0008270">
    <property type="term" value="F:zinc ion binding"/>
    <property type="evidence" value="ECO:0007669"/>
    <property type="project" value="UniProtKB-KW"/>
</dbReference>
<dbReference type="OrthoDB" id="347018at2759"/>
<proteinExistence type="predicted"/>
<dbReference type="Proteomes" id="UP000235388">
    <property type="component" value="Unassembled WGS sequence"/>
</dbReference>
<evidence type="ECO:0000313" key="8">
    <source>
        <dbReference type="Proteomes" id="UP000235388"/>
    </source>
</evidence>
<evidence type="ECO:0000256" key="2">
    <source>
        <dbReference type="ARBA" id="ARBA00022723"/>
    </source>
</evidence>
<dbReference type="GO" id="GO:0007033">
    <property type="term" value="P:vacuole organization"/>
    <property type="evidence" value="ECO:0007669"/>
    <property type="project" value="TreeGrafter"/>
</dbReference>
<evidence type="ECO:0000313" key="7">
    <source>
        <dbReference type="EMBL" id="PLW47992.1"/>
    </source>
</evidence>
<dbReference type="SUPFAM" id="SSF57850">
    <property type="entry name" value="RING/U-box"/>
    <property type="match status" value="1"/>
</dbReference>
<keyword evidence="2" id="KW-0479">Metal-binding</keyword>
<dbReference type="EMBL" id="PGCJ01000106">
    <property type="protein sequence ID" value="PLW47992.1"/>
    <property type="molecule type" value="Genomic_DNA"/>
</dbReference>
<comment type="subcellular location">
    <subcellularLocation>
        <location evidence="1">Membrane</location>
    </subcellularLocation>
</comment>
<evidence type="ECO:0000256" key="6">
    <source>
        <dbReference type="SAM" id="MobiDB-lite"/>
    </source>
</evidence>
<dbReference type="GO" id="GO:0007032">
    <property type="term" value="P:endosome organization"/>
    <property type="evidence" value="ECO:0007669"/>
    <property type="project" value="TreeGrafter"/>
</dbReference>